<comment type="similarity">
    <text evidence="3">Belongs to the UreF family.</text>
</comment>
<comment type="subunit">
    <text evidence="3">UreD, UreF and UreG form a complex that acts as a GTP-hydrolysis-dependent molecular chaperone, activating the urease apoprotein by helping to assemble the nickel containing metallocenter of UreC. The UreE protein probably delivers the nickel.</text>
</comment>
<keyword evidence="1 3" id="KW-0996">Nickel insertion</keyword>
<keyword evidence="5" id="KW-1185">Reference proteome</keyword>
<evidence type="ECO:0000256" key="3">
    <source>
        <dbReference type="HAMAP-Rule" id="MF_01385"/>
    </source>
</evidence>
<keyword evidence="3" id="KW-0963">Cytoplasm</keyword>
<evidence type="ECO:0000313" key="4">
    <source>
        <dbReference type="EMBL" id="MBP1848683.1"/>
    </source>
</evidence>
<comment type="subcellular location">
    <subcellularLocation>
        <location evidence="3">Cytoplasm</location>
    </subcellularLocation>
</comment>
<dbReference type="EMBL" id="JAGGJU010000001">
    <property type="protein sequence ID" value="MBP1848683.1"/>
    <property type="molecule type" value="Genomic_DNA"/>
</dbReference>
<name>A0ABS4DSK6_9HYPH</name>
<evidence type="ECO:0000313" key="5">
    <source>
        <dbReference type="Proteomes" id="UP000759443"/>
    </source>
</evidence>
<keyword evidence="2 3" id="KW-0143">Chaperone</keyword>
<dbReference type="Proteomes" id="UP000759443">
    <property type="component" value="Unassembled WGS sequence"/>
</dbReference>
<organism evidence="4 5">
    <name type="scientific">Rhizobium halophytocola</name>
    <dbReference type="NCBI Taxonomy" id="735519"/>
    <lineage>
        <taxon>Bacteria</taxon>
        <taxon>Pseudomonadati</taxon>
        <taxon>Pseudomonadota</taxon>
        <taxon>Alphaproteobacteria</taxon>
        <taxon>Hyphomicrobiales</taxon>
        <taxon>Rhizobiaceae</taxon>
        <taxon>Rhizobium/Agrobacterium group</taxon>
        <taxon>Rhizobium</taxon>
    </lineage>
</organism>
<comment type="function">
    <text evidence="3">Required for maturation of urease via the functional incorporation of the urease nickel metallocenter.</text>
</comment>
<dbReference type="PANTHER" id="PTHR33620:SF1">
    <property type="entry name" value="UREASE ACCESSORY PROTEIN F"/>
    <property type="match status" value="1"/>
</dbReference>
<dbReference type="PANTHER" id="PTHR33620">
    <property type="entry name" value="UREASE ACCESSORY PROTEIN F"/>
    <property type="match status" value="1"/>
</dbReference>
<dbReference type="InterPro" id="IPR002639">
    <property type="entry name" value="UreF"/>
</dbReference>
<reference evidence="4 5" key="1">
    <citation type="submission" date="2021-03" db="EMBL/GenBank/DDBJ databases">
        <title>Genomic Encyclopedia of Type Strains, Phase IV (KMG-IV): sequencing the most valuable type-strain genomes for metagenomic binning, comparative biology and taxonomic classification.</title>
        <authorList>
            <person name="Goeker M."/>
        </authorList>
    </citation>
    <scope>NUCLEOTIDE SEQUENCE [LARGE SCALE GENOMIC DNA]</scope>
    <source>
        <strain evidence="4 5">DSM 21600</strain>
    </source>
</reference>
<evidence type="ECO:0000256" key="2">
    <source>
        <dbReference type="ARBA" id="ARBA00023186"/>
    </source>
</evidence>
<protein>
    <recommendedName>
        <fullName evidence="3">Urease accessory protein UreF</fullName>
    </recommendedName>
</protein>
<dbReference type="Gene3D" id="1.10.4190.10">
    <property type="entry name" value="Urease accessory protein UreF"/>
    <property type="match status" value="1"/>
</dbReference>
<sequence length="235" mass="24674">MVTTITRMAEALDMGRQAPVALLRLMAWLSPAFPVGAFAYSAGLEQAASDGLVCHQADLEAWIAASIDHGALRSDAIFLAEAHRSAGEAARLDELSLLALSLAGSKERHAELRNLGGAFLTAARAWGDQALDASAQETPYPVAIGAVAGRHGVSAEWAILAFLQAYVSHIGSVAIRLGLIGQSAALVLQAGFERRIADAAARLACSSLDDLGTATVIAEIASLRHETHEPRLFRS</sequence>
<dbReference type="RefSeq" id="WP_377299909.1">
    <property type="nucleotide sequence ID" value="NZ_JAGGJU010000001.1"/>
</dbReference>
<gene>
    <name evidence="3" type="primary">ureF</name>
    <name evidence="4" type="ORF">J2Z17_000100</name>
</gene>
<proteinExistence type="inferred from homology"/>
<accession>A0ABS4DSK6</accession>
<dbReference type="InterPro" id="IPR038277">
    <property type="entry name" value="UreF_sf"/>
</dbReference>
<evidence type="ECO:0000256" key="1">
    <source>
        <dbReference type="ARBA" id="ARBA00022988"/>
    </source>
</evidence>
<dbReference type="PIRSF" id="PIRSF009467">
    <property type="entry name" value="Ureas_acces_UreF"/>
    <property type="match status" value="1"/>
</dbReference>
<dbReference type="Pfam" id="PF01730">
    <property type="entry name" value="UreF"/>
    <property type="match status" value="1"/>
</dbReference>
<comment type="caution">
    <text evidence="4">The sequence shown here is derived from an EMBL/GenBank/DDBJ whole genome shotgun (WGS) entry which is preliminary data.</text>
</comment>
<dbReference type="HAMAP" id="MF_01385">
    <property type="entry name" value="UreF"/>
    <property type="match status" value="1"/>
</dbReference>